<evidence type="ECO:0000256" key="2">
    <source>
        <dbReference type="ARBA" id="ARBA00004141"/>
    </source>
</evidence>
<name>A0A2S2N7J5_SCHGA</name>
<feature type="transmembrane region" description="Helical" evidence="11">
    <location>
        <begin position="118"/>
        <end position="137"/>
    </location>
</feature>
<dbReference type="GO" id="GO:0035869">
    <property type="term" value="C:ciliary transition zone"/>
    <property type="evidence" value="ECO:0007669"/>
    <property type="project" value="TreeGrafter"/>
</dbReference>
<evidence type="ECO:0000256" key="3">
    <source>
        <dbReference type="ARBA" id="ARBA00008783"/>
    </source>
</evidence>
<evidence type="ECO:0000256" key="5">
    <source>
        <dbReference type="ARBA" id="ARBA00022794"/>
    </source>
</evidence>
<sequence length="220" mass="24576">MDTSRNTVAAILEEVRDDVHSSTSPLSYPARPTSTNDANKIVIYVQDKNRFVKTEQNDFFNHINDHPPSSENYNNLRPIAARVQRVFASLGTVSQGLLAGVALAQLFLGEASHRSPLILMSFFFLSTICMCTVLDIFDLYRCESFKPKYILVLFLSVLTALAAFACATYDTAIMSGKVEAKVSETWRALNCCRCYGAVLGWIIIIIMKPKDQLAEYLNTD</sequence>
<evidence type="ECO:0000256" key="6">
    <source>
        <dbReference type="ARBA" id="ARBA00022989"/>
    </source>
</evidence>
<evidence type="ECO:0000256" key="8">
    <source>
        <dbReference type="ARBA" id="ARBA00023136"/>
    </source>
</evidence>
<feature type="transmembrane region" description="Helical" evidence="11">
    <location>
        <begin position="86"/>
        <end position="106"/>
    </location>
</feature>
<feature type="transmembrane region" description="Helical" evidence="11">
    <location>
        <begin position="149"/>
        <end position="174"/>
    </location>
</feature>
<dbReference type="Pfam" id="PF15383">
    <property type="entry name" value="TMEM237"/>
    <property type="match status" value="1"/>
</dbReference>
<keyword evidence="8 11" id="KW-0472">Membrane</keyword>
<gene>
    <name evidence="12" type="ORF">g.38447</name>
</gene>
<dbReference type="GO" id="GO:0016020">
    <property type="term" value="C:membrane"/>
    <property type="evidence" value="ECO:0007669"/>
    <property type="project" value="UniProtKB-SubCell"/>
</dbReference>
<keyword evidence="7" id="KW-0969">Cilium</keyword>
<accession>A0A2S2N7J5</accession>
<evidence type="ECO:0000313" key="12">
    <source>
        <dbReference type="EMBL" id="MBY12912.1"/>
    </source>
</evidence>
<reference evidence="12" key="1">
    <citation type="submission" date="2018-04" db="EMBL/GenBank/DDBJ databases">
        <title>Transcriptome of Schizaphis graminum biotype I.</title>
        <authorList>
            <person name="Scully E.D."/>
            <person name="Geib S.M."/>
            <person name="Palmer N.A."/>
            <person name="Koch K."/>
            <person name="Bradshaw J."/>
            <person name="Heng-Moss T."/>
            <person name="Sarath G."/>
        </authorList>
    </citation>
    <scope>NUCLEOTIDE SEQUENCE</scope>
</reference>
<keyword evidence="4 11" id="KW-0812">Transmembrane</keyword>
<keyword evidence="9" id="KW-0966">Cell projection</keyword>
<proteinExistence type="inferred from homology"/>
<evidence type="ECO:0000256" key="4">
    <source>
        <dbReference type="ARBA" id="ARBA00022692"/>
    </source>
</evidence>
<evidence type="ECO:0000256" key="10">
    <source>
        <dbReference type="ARBA" id="ARBA00025631"/>
    </source>
</evidence>
<evidence type="ECO:0000256" key="7">
    <source>
        <dbReference type="ARBA" id="ARBA00023069"/>
    </source>
</evidence>
<evidence type="ECO:0000256" key="1">
    <source>
        <dbReference type="ARBA" id="ARBA00004138"/>
    </source>
</evidence>
<comment type="similarity">
    <text evidence="3">Belongs to the TMEM237 family.</text>
</comment>
<dbReference type="AlphaFoldDB" id="A0A2S2N7J5"/>
<feature type="transmembrane region" description="Helical" evidence="11">
    <location>
        <begin position="186"/>
        <end position="207"/>
    </location>
</feature>
<dbReference type="InterPro" id="IPR029409">
    <property type="entry name" value="TMEM237"/>
</dbReference>
<dbReference type="GO" id="GO:0060271">
    <property type="term" value="P:cilium assembly"/>
    <property type="evidence" value="ECO:0007669"/>
    <property type="project" value="TreeGrafter"/>
</dbReference>
<comment type="function">
    <text evidence="10">Component of the transition zone in primary cilia. Required for ciliogenesis.</text>
</comment>
<evidence type="ECO:0000256" key="9">
    <source>
        <dbReference type="ARBA" id="ARBA00023273"/>
    </source>
</evidence>
<evidence type="ECO:0000256" key="11">
    <source>
        <dbReference type="SAM" id="Phobius"/>
    </source>
</evidence>
<dbReference type="PANTHER" id="PTHR28388:SF1">
    <property type="entry name" value="TRANSMEMBRANE PROTEIN 237"/>
    <property type="match status" value="1"/>
</dbReference>
<dbReference type="PANTHER" id="PTHR28388">
    <property type="entry name" value="TRANSMEMBRANE PROTEIN 237"/>
    <property type="match status" value="1"/>
</dbReference>
<comment type="subcellular location">
    <subcellularLocation>
        <location evidence="1">Cell projection</location>
        <location evidence="1">Cilium</location>
    </subcellularLocation>
    <subcellularLocation>
        <location evidence="2">Membrane</location>
        <topology evidence="2">Multi-pass membrane protein</topology>
    </subcellularLocation>
</comment>
<dbReference type="EMBL" id="GGMR01000293">
    <property type="protein sequence ID" value="MBY12912.1"/>
    <property type="molecule type" value="Transcribed_RNA"/>
</dbReference>
<keyword evidence="5" id="KW-0970">Cilium biogenesis/degradation</keyword>
<organism evidence="12">
    <name type="scientific">Schizaphis graminum</name>
    <name type="common">Green bug aphid</name>
    <dbReference type="NCBI Taxonomy" id="13262"/>
    <lineage>
        <taxon>Eukaryota</taxon>
        <taxon>Metazoa</taxon>
        <taxon>Ecdysozoa</taxon>
        <taxon>Arthropoda</taxon>
        <taxon>Hexapoda</taxon>
        <taxon>Insecta</taxon>
        <taxon>Pterygota</taxon>
        <taxon>Neoptera</taxon>
        <taxon>Paraneoptera</taxon>
        <taxon>Hemiptera</taxon>
        <taxon>Sternorrhyncha</taxon>
        <taxon>Aphidomorpha</taxon>
        <taxon>Aphidoidea</taxon>
        <taxon>Aphididae</taxon>
        <taxon>Aphidini</taxon>
        <taxon>Schizaphis</taxon>
    </lineage>
</organism>
<protein>
    <submittedName>
        <fullName evidence="12">Uncharacterized protein</fullName>
    </submittedName>
</protein>
<keyword evidence="6 11" id="KW-1133">Transmembrane helix</keyword>